<dbReference type="EMBL" id="KV878680">
    <property type="protein sequence ID" value="OJJ76283.1"/>
    <property type="molecule type" value="Genomic_DNA"/>
</dbReference>
<gene>
    <name evidence="2" type="ORF">ASPBRDRAFT_38711</name>
</gene>
<protein>
    <submittedName>
        <fullName evidence="2">Uncharacterized protein</fullName>
    </submittedName>
</protein>
<proteinExistence type="predicted"/>
<evidence type="ECO:0000256" key="1">
    <source>
        <dbReference type="SAM" id="MobiDB-lite"/>
    </source>
</evidence>
<feature type="region of interest" description="Disordered" evidence="1">
    <location>
        <begin position="1"/>
        <end position="23"/>
    </location>
</feature>
<organism evidence="2 3">
    <name type="scientific">Aspergillus brasiliensis (strain CBS 101740 / IMI 381727 / IBT 21946)</name>
    <dbReference type="NCBI Taxonomy" id="767769"/>
    <lineage>
        <taxon>Eukaryota</taxon>
        <taxon>Fungi</taxon>
        <taxon>Dikarya</taxon>
        <taxon>Ascomycota</taxon>
        <taxon>Pezizomycotina</taxon>
        <taxon>Eurotiomycetes</taxon>
        <taxon>Eurotiomycetidae</taxon>
        <taxon>Eurotiales</taxon>
        <taxon>Aspergillaceae</taxon>
        <taxon>Aspergillus</taxon>
        <taxon>Aspergillus subgen. Circumdati</taxon>
    </lineage>
</organism>
<name>A0A1L9UX56_ASPBC</name>
<sequence length="134" mass="14440">MSEPPDAPHIEQHNRALQPGFQSINGTTSQPLQLLNEMRLPPFLHRPLVDIVLISLLSSSAKTGNSTEFCFSSGYMAHSLYLNPGSGSRARLPSTGIATALLRRARRKIPPAACGVSTSRADTHYLFGSKALNG</sequence>
<feature type="compositionally biased region" description="Basic and acidic residues" evidence="1">
    <location>
        <begin position="1"/>
        <end position="14"/>
    </location>
</feature>
<dbReference type="RefSeq" id="XP_067483530.1">
    <property type="nucleotide sequence ID" value="XM_067623991.1"/>
</dbReference>
<dbReference type="Proteomes" id="UP000184499">
    <property type="component" value="Unassembled WGS sequence"/>
</dbReference>
<dbReference type="AlphaFoldDB" id="A0A1L9UX56"/>
<dbReference type="VEuPathDB" id="FungiDB:ASPBRDRAFT_38711"/>
<reference evidence="3" key="1">
    <citation type="journal article" date="2017" name="Genome Biol.">
        <title>Comparative genomics reveals high biological diversity and specific adaptations in the industrially and medically important fungal genus Aspergillus.</title>
        <authorList>
            <person name="de Vries R.P."/>
            <person name="Riley R."/>
            <person name="Wiebenga A."/>
            <person name="Aguilar-Osorio G."/>
            <person name="Amillis S."/>
            <person name="Uchima C.A."/>
            <person name="Anderluh G."/>
            <person name="Asadollahi M."/>
            <person name="Askin M."/>
            <person name="Barry K."/>
            <person name="Battaglia E."/>
            <person name="Bayram O."/>
            <person name="Benocci T."/>
            <person name="Braus-Stromeyer S.A."/>
            <person name="Caldana C."/>
            <person name="Canovas D."/>
            <person name="Cerqueira G.C."/>
            <person name="Chen F."/>
            <person name="Chen W."/>
            <person name="Choi C."/>
            <person name="Clum A."/>
            <person name="Dos Santos R.A."/>
            <person name="Damasio A.R."/>
            <person name="Diallinas G."/>
            <person name="Emri T."/>
            <person name="Fekete E."/>
            <person name="Flipphi M."/>
            <person name="Freyberg S."/>
            <person name="Gallo A."/>
            <person name="Gournas C."/>
            <person name="Habgood R."/>
            <person name="Hainaut M."/>
            <person name="Harispe M.L."/>
            <person name="Henrissat B."/>
            <person name="Hilden K.S."/>
            <person name="Hope R."/>
            <person name="Hossain A."/>
            <person name="Karabika E."/>
            <person name="Karaffa L."/>
            <person name="Karanyi Z."/>
            <person name="Krasevec N."/>
            <person name="Kuo A."/>
            <person name="Kusch H."/>
            <person name="LaButti K."/>
            <person name="Lagendijk E.L."/>
            <person name="Lapidus A."/>
            <person name="Levasseur A."/>
            <person name="Lindquist E."/>
            <person name="Lipzen A."/>
            <person name="Logrieco A.F."/>
            <person name="MacCabe A."/>
            <person name="Maekelae M.R."/>
            <person name="Malavazi I."/>
            <person name="Melin P."/>
            <person name="Meyer V."/>
            <person name="Mielnichuk N."/>
            <person name="Miskei M."/>
            <person name="Molnar A.P."/>
            <person name="Mule G."/>
            <person name="Ngan C.Y."/>
            <person name="Orejas M."/>
            <person name="Orosz E."/>
            <person name="Ouedraogo J.P."/>
            <person name="Overkamp K.M."/>
            <person name="Park H.-S."/>
            <person name="Perrone G."/>
            <person name="Piumi F."/>
            <person name="Punt P.J."/>
            <person name="Ram A.F."/>
            <person name="Ramon A."/>
            <person name="Rauscher S."/>
            <person name="Record E."/>
            <person name="Riano-Pachon D.M."/>
            <person name="Robert V."/>
            <person name="Roehrig J."/>
            <person name="Ruller R."/>
            <person name="Salamov A."/>
            <person name="Salih N.S."/>
            <person name="Samson R.A."/>
            <person name="Sandor E."/>
            <person name="Sanguinetti M."/>
            <person name="Schuetze T."/>
            <person name="Sepcic K."/>
            <person name="Shelest E."/>
            <person name="Sherlock G."/>
            <person name="Sophianopoulou V."/>
            <person name="Squina F.M."/>
            <person name="Sun H."/>
            <person name="Susca A."/>
            <person name="Todd R.B."/>
            <person name="Tsang A."/>
            <person name="Unkles S.E."/>
            <person name="van de Wiele N."/>
            <person name="van Rossen-Uffink D."/>
            <person name="Oliveira J.V."/>
            <person name="Vesth T.C."/>
            <person name="Visser J."/>
            <person name="Yu J.-H."/>
            <person name="Zhou M."/>
            <person name="Andersen M.R."/>
            <person name="Archer D.B."/>
            <person name="Baker S.E."/>
            <person name="Benoit I."/>
            <person name="Brakhage A.A."/>
            <person name="Braus G.H."/>
            <person name="Fischer R."/>
            <person name="Frisvad J.C."/>
            <person name="Goldman G.H."/>
            <person name="Houbraken J."/>
            <person name="Oakley B."/>
            <person name="Pocsi I."/>
            <person name="Scazzocchio C."/>
            <person name="Seiboth B."/>
            <person name="vanKuyk P.A."/>
            <person name="Wortman J."/>
            <person name="Dyer P.S."/>
            <person name="Grigoriev I.V."/>
        </authorList>
    </citation>
    <scope>NUCLEOTIDE SEQUENCE [LARGE SCALE GENOMIC DNA]</scope>
    <source>
        <strain evidence="3">CBS 101740 / IMI 381727 / IBT 21946</strain>
    </source>
</reference>
<evidence type="ECO:0000313" key="3">
    <source>
        <dbReference type="Proteomes" id="UP000184499"/>
    </source>
</evidence>
<dbReference type="GeneID" id="93576479"/>
<evidence type="ECO:0000313" key="2">
    <source>
        <dbReference type="EMBL" id="OJJ76283.1"/>
    </source>
</evidence>
<keyword evidence="3" id="KW-1185">Reference proteome</keyword>
<accession>A0A1L9UX56</accession>